<feature type="domain" description="Neurotransmitter-gated ion-channel ligand-binding" evidence="16">
    <location>
        <begin position="3"/>
        <end position="202"/>
    </location>
</feature>
<dbReference type="FunFam" id="2.70.170.10:FF:000016">
    <property type="entry name" value="Nicotinic acetylcholine receptor subunit"/>
    <property type="match status" value="1"/>
</dbReference>
<sequence length="267" mass="30840">MVGYENSVRPVLNSSTVVIVKFALKLNQIVGLDERHQVLTTNVFIDQTWVDENLIWDPEDYNNIRSIRIPTKFIWLPDTFIYNNADAGSTGFMQGSYVLIHHDGTIKWPIPFKLKSSCKVDITFFPFDDQICILRFGSWIYSGNWMDFTPQAEDEPIDLSSYMNNSEWDLLSISQQKNSRRHSCCPEKHPFLTFMLHIRRKTFYYIFNIIVPCSMLSILTLLTFWLPPTSGEKITLGLSVFLAFSMFMLLIAEEVPATSEAVPLIGW</sequence>
<keyword evidence="2 15" id="KW-0813">Transport</keyword>
<keyword evidence="9" id="KW-1015">Disulfide bond</keyword>
<dbReference type="OMA" id="NMANITW"/>
<dbReference type="SUPFAM" id="SSF63712">
    <property type="entry name" value="Nicotinic receptor ligand binding domain-like"/>
    <property type="match status" value="1"/>
</dbReference>
<comment type="caution">
    <text evidence="15">Lacks conserved residue(s) required for the propagation of feature annotation.</text>
</comment>
<dbReference type="InterPro" id="IPR006029">
    <property type="entry name" value="Neurotrans-gated_channel_TM"/>
</dbReference>
<dbReference type="Proteomes" id="UP000030746">
    <property type="component" value="Unassembled WGS sequence"/>
</dbReference>
<dbReference type="GeneID" id="20246242"/>
<evidence type="ECO:0000256" key="5">
    <source>
        <dbReference type="ARBA" id="ARBA00022989"/>
    </source>
</evidence>
<keyword evidence="11" id="KW-0325">Glycoprotein</keyword>
<dbReference type="GO" id="GO:0022848">
    <property type="term" value="F:acetylcholine-gated monoatomic cation-selective channel activity"/>
    <property type="evidence" value="ECO:0007669"/>
    <property type="project" value="InterPro"/>
</dbReference>
<keyword evidence="13 15" id="KW-0407">Ion channel</keyword>
<feature type="transmembrane region" description="Helical" evidence="15">
    <location>
        <begin position="234"/>
        <end position="252"/>
    </location>
</feature>
<keyword evidence="12" id="KW-1071">Ligand-gated ion channel</keyword>
<evidence type="ECO:0000256" key="3">
    <source>
        <dbReference type="ARBA" id="ARBA00022475"/>
    </source>
</evidence>
<evidence type="ECO:0000256" key="8">
    <source>
        <dbReference type="ARBA" id="ARBA00023136"/>
    </source>
</evidence>
<gene>
    <name evidence="18" type="ORF">LOTGIDRAFT_210710</name>
</gene>
<dbReference type="InterPro" id="IPR018000">
    <property type="entry name" value="Neurotransmitter_ion_chnl_CS"/>
</dbReference>
<feature type="transmembrane region" description="Helical" evidence="15">
    <location>
        <begin position="203"/>
        <end position="228"/>
    </location>
</feature>
<evidence type="ECO:0000256" key="9">
    <source>
        <dbReference type="ARBA" id="ARBA00023157"/>
    </source>
</evidence>
<dbReference type="PANTHER" id="PTHR18945">
    <property type="entry name" value="NEUROTRANSMITTER GATED ION CHANNEL"/>
    <property type="match status" value="1"/>
</dbReference>
<keyword evidence="6" id="KW-0770">Synapse</keyword>
<evidence type="ECO:0000256" key="15">
    <source>
        <dbReference type="RuleBase" id="RU000687"/>
    </source>
</evidence>
<dbReference type="Gene3D" id="2.70.170.10">
    <property type="entry name" value="Neurotransmitter-gated ion-channel ligand-binding domain"/>
    <property type="match status" value="1"/>
</dbReference>
<keyword evidence="4 15" id="KW-0812">Transmembrane</keyword>
<evidence type="ECO:0000256" key="10">
    <source>
        <dbReference type="ARBA" id="ARBA00023170"/>
    </source>
</evidence>
<dbReference type="AlphaFoldDB" id="V3ZWQ8"/>
<evidence type="ECO:0000256" key="6">
    <source>
        <dbReference type="ARBA" id="ARBA00023018"/>
    </source>
</evidence>
<dbReference type="HOGENOM" id="CLU_018074_2_2_1"/>
<dbReference type="CDD" id="cd19051">
    <property type="entry name" value="LGIC_TM_cation"/>
    <property type="match status" value="1"/>
</dbReference>
<evidence type="ECO:0000256" key="14">
    <source>
        <dbReference type="ARBA" id="ARBA00034099"/>
    </source>
</evidence>
<protein>
    <recommendedName>
        <fullName evidence="20">Neurotransmitter-gated ion-channel ligand-binding domain-containing protein</fullName>
    </recommendedName>
</protein>
<keyword evidence="19" id="KW-1185">Reference proteome</keyword>
<proteinExistence type="inferred from homology"/>
<dbReference type="GO" id="GO:0004888">
    <property type="term" value="F:transmembrane signaling receptor activity"/>
    <property type="evidence" value="ECO:0007669"/>
    <property type="project" value="InterPro"/>
</dbReference>
<dbReference type="KEGG" id="lgi:LOTGIDRAFT_210710"/>
<dbReference type="PROSITE" id="PS00236">
    <property type="entry name" value="NEUROTR_ION_CHANNEL"/>
    <property type="match status" value="1"/>
</dbReference>
<comment type="similarity">
    <text evidence="1">Belongs to the ligand-gated ion channel (TC 1.A.9) family. Acetylcholine receptor (TC 1.A.9.1) subfamily.</text>
</comment>
<dbReference type="PRINTS" id="PR00252">
    <property type="entry name" value="NRIONCHANNEL"/>
</dbReference>
<dbReference type="SUPFAM" id="SSF90112">
    <property type="entry name" value="Neurotransmitter-gated ion-channel transmembrane pore"/>
    <property type="match status" value="1"/>
</dbReference>
<dbReference type="InterPro" id="IPR036719">
    <property type="entry name" value="Neuro-gated_channel_TM_sf"/>
</dbReference>
<dbReference type="CDD" id="cd18997">
    <property type="entry name" value="LGIC_ECD_nAChR"/>
    <property type="match status" value="1"/>
</dbReference>
<evidence type="ECO:0000259" key="17">
    <source>
        <dbReference type="Pfam" id="PF02932"/>
    </source>
</evidence>
<name>V3ZWQ8_LOTGI</name>
<keyword evidence="5 15" id="KW-1133">Transmembrane helix</keyword>
<evidence type="ECO:0000256" key="11">
    <source>
        <dbReference type="ARBA" id="ARBA00023180"/>
    </source>
</evidence>
<evidence type="ECO:0000313" key="19">
    <source>
        <dbReference type="Proteomes" id="UP000030746"/>
    </source>
</evidence>
<evidence type="ECO:0000256" key="7">
    <source>
        <dbReference type="ARBA" id="ARBA00023065"/>
    </source>
</evidence>
<accession>V3ZWQ8</accession>
<dbReference type="PRINTS" id="PR00254">
    <property type="entry name" value="NICOTINICR"/>
</dbReference>
<dbReference type="InterPro" id="IPR002394">
    <property type="entry name" value="Nicotinic_acetylcholine_rcpt"/>
</dbReference>
<evidence type="ECO:0000313" key="18">
    <source>
        <dbReference type="EMBL" id="ESO85361.1"/>
    </source>
</evidence>
<dbReference type="InterPro" id="IPR006202">
    <property type="entry name" value="Neur_chan_lig-bd"/>
</dbReference>
<dbReference type="OrthoDB" id="5975154at2759"/>
<evidence type="ECO:0000256" key="2">
    <source>
        <dbReference type="ARBA" id="ARBA00022448"/>
    </source>
</evidence>
<evidence type="ECO:0000256" key="13">
    <source>
        <dbReference type="ARBA" id="ARBA00023303"/>
    </source>
</evidence>
<dbReference type="CTD" id="20246242"/>
<dbReference type="GO" id="GO:0045211">
    <property type="term" value="C:postsynaptic membrane"/>
    <property type="evidence" value="ECO:0007669"/>
    <property type="project" value="InterPro"/>
</dbReference>
<evidence type="ECO:0000256" key="4">
    <source>
        <dbReference type="ARBA" id="ARBA00022692"/>
    </source>
</evidence>
<dbReference type="Pfam" id="PF02931">
    <property type="entry name" value="Neur_chan_LBD"/>
    <property type="match status" value="1"/>
</dbReference>
<evidence type="ECO:0000256" key="1">
    <source>
        <dbReference type="ARBA" id="ARBA00009237"/>
    </source>
</evidence>
<dbReference type="Pfam" id="PF02932">
    <property type="entry name" value="Neur_chan_memb"/>
    <property type="match status" value="1"/>
</dbReference>
<keyword evidence="10" id="KW-0675">Receptor</keyword>
<evidence type="ECO:0008006" key="20">
    <source>
        <dbReference type="Google" id="ProtNLM"/>
    </source>
</evidence>
<comment type="subcellular location">
    <subcellularLocation>
        <location evidence="14">Synaptic cell membrane</location>
        <topology evidence="14">Multi-pass membrane protein</topology>
    </subcellularLocation>
</comment>
<organism evidence="18 19">
    <name type="scientific">Lottia gigantea</name>
    <name type="common">Giant owl limpet</name>
    <dbReference type="NCBI Taxonomy" id="225164"/>
    <lineage>
        <taxon>Eukaryota</taxon>
        <taxon>Metazoa</taxon>
        <taxon>Spiralia</taxon>
        <taxon>Lophotrochozoa</taxon>
        <taxon>Mollusca</taxon>
        <taxon>Gastropoda</taxon>
        <taxon>Patellogastropoda</taxon>
        <taxon>Lottioidea</taxon>
        <taxon>Lottiidae</taxon>
        <taxon>Lottia</taxon>
    </lineage>
</organism>
<evidence type="ECO:0000256" key="12">
    <source>
        <dbReference type="ARBA" id="ARBA00023286"/>
    </source>
</evidence>
<dbReference type="InterPro" id="IPR006201">
    <property type="entry name" value="Neur_channel"/>
</dbReference>
<dbReference type="InterPro" id="IPR036734">
    <property type="entry name" value="Neur_chan_lig-bd_sf"/>
</dbReference>
<keyword evidence="8 15" id="KW-0472">Membrane</keyword>
<dbReference type="RefSeq" id="XP_009063610.1">
    <property type="nucleotide sequence ID" value="XM_009065362.1"/>
</dbReference>
<dbReference type="InterPro" id="IPR038050">
    <property type="entry name" value="Neuro_actylchol_rec"/>
</dbReference>
<dbReference type="EMBL" id="KB203274">
    <property type="protein sequence ID" value="ESO85361.1"/>
    <property type="molecule type" value="Genomic_DNA"/>
</dbReference>
<reference evidence="18 19" key="1">
    <citation type="journal article" date="2013" name="Nature">
        <title>Insights into bilaterian evolution from three spiralian genomes.</title>
        <authorList>
            <person name="Simakov O."/>
            <person name="Marletaz F."/>
            <person name="Cho S.J."/>
            <person name="Edsinger-Gonzales E."/>
            <person name="Havlak P."/>
            <person name="Hellsten U."/>
            <person name="Kuo D.H."/>
            <person name="Larsson T."/>
            <person name="Lv J."/>
            <person name="Arendt D."/>
            <person name="Savage R."/>
            <person name="Osoegawa K."/>
            <person name="de Jong P."/>
            <person name="Grimwood J."/>
            <person name="Chapman J.A."/>
            <person name="Shapiro H."/>
            <person name="Aerts A."/>
            <person name="Otillar R.P."/>
            <person name="Terry A.Y."/>
            <person name="Boore J.L."/>
            <person name="Grigoriev I.V."/>
            <person name="Lindberg D.R."/>
            <person name="Seaver E.C."/>
            <person name="Weisblat D.A."/>
            <person name="Putnam N.H."/>
            <person name="Rokhsar D.S."/>
        </authorList>
    </citation>
    <scope>NUCLEOTIDE SEQUENCE [LARGE SCALE GENOMIC DNA]</scope>
</reference>
<keyword evidence="7 15" id="KW-0406">Ion transport</keyword>
<evidence type="ECO:0000259" key="16">
    <source>
        <dbReference type="Pfam" id="PF02931"/>
    </source>
</evidence>
<feature type="domain" description="Neurotransmitter-gated ion-channel transmembrane" evidence="17">
    <location>
        <begin position="209"/>
        <end position="266"/>
    </location>
</feature>
<keyword evidence="3" id="KW-1003">Cell membrane</keyword>
<dbReference type="Gene3D" id="1.20.58.390">
    <property type="entry name" value="Neurotransmitter-gated ion-channel transmembrane domain"/>
    <property type="match status" value="1"/>
</dbReference>